<protein>
    <submittedName>
        <fullName evidence="2">YbbR domain-containing protein</fullName>
    </submittedName>
</protein>
<sequence>MGEDKNKSIIIKLACVLAAFFLWIYTSNESNSLQTRVVKNIPVQILNTEALEDAGLIVSIDEEYTISLKITGTAASIYSATVDDFTVVADLSGYVLSEGTKKIPVNILKSPESVNIVNDTTLWAEIKFDKLVKKEMQVKINTTGNVEDGYYQDSLVVEPSTVTISGSEKYVDMVSSIYAEIDLENTKTDLTLSLPVLAVDSVGKTVSGITINPENVKVSIPIKGTKNVDINITTKGSLQENMILEKITPSIAQIKIAGDEKLISSIESISTEPVDLSLLTEKSNKLTVKLDIPEDLVLVGDDEAIEVIIDLDKVIEKNLTVDIENRNLDSALDVKYVSKEVSLIVKGAENILNNLSELNVVGFLDFMDLNEGSYDIPVKFELPNNVIIVSQNLKNVNVAISKKNITDTTIDSSEDEKPKEIN</sequence>
<evidence type="ECO:0000256" key="1">
    <source>
        <dbReference type="SAM" id="Phobius"/>
    </source>
</evidence>
<dbReference type="EMBL" id="FQXM01000006">
    <property type="protein sequence ID" value="SHH53725.1"/>
    <property type="molecule type" value="Genomic_DNA"/>
</dbReference>
<reference evidence="2 3" key="1">
    <citation type="submission" date="2016-11" db="EMBL/GenBank/DDBJ databases">
        <authorList>
            <person name="Jaros S."/>
            <person name="Januszkiewicz K."/>
            <person name="Wedrychowicz H."/>
        </authorList>
    </citation>
    <scope>NUCLEOTIDE SEQUENCE [LARGE SCALE GENOMIC DNA]</scope>
    <source>
        <strain evidence="2 3">DSM 8605</strain>
    </source>
</reference>
<dbReference type="STRING" id="1121316.SAMN02745207_01471"/>
<evidence type="ECO:0000313" key="3">
    <source>
        <dbReference type="Proteomes" id="UP000184447"/>
    </source>
</evidence>
<gene>
    <name evidence="2" type="ORF">SAMN02745207_01471</name>
</gene>
<keyword evidence="3" id="KW-1185">Reference proteome</keyword>
<dbReference type="Gene3D" id="2.170.120.40">
    <property type="entry name" value="YbbR-like domain"/>
    <property type="match status" value="2"/>
</dbReference>
<dbReference type="RefSeq" id="WP_073337776.1">
    <property type="nucleotide sequence ID" value="NZ_FQXM01000006.1"/>
</dbReference>
<dbReference type="Gene3D" id="2.170.120.30">
    <property type="match status" value="2"/>
</dbReference>
<feature type="transmembrane region" description="Helical" evidence="1">
    <location>
        <begin position="9"/>
        <end position="26"/>
    </location>
</feature>
<dbReference type="PANTHER" id="PTHR37804">
    <property type="entry name" value="CDAA REGULATORY PROTEIN CDAR"/>
    <property type="match status" value="1"/>
</dbReference>
<dbReference type="Proteomes" id="UP000184447">
    <property type="component" value="Unassembled WGS sequence"/>
</dbReference>
<keyword evidence="1" id="KW-1133">Transmembrane helix</keyword>
<name>A0A1M5TSD2_9CLOT</name>
<dbReference type="PANTHER" id="PTHR37804:SF1">
    <property type="entry name" value="CDAA REGULATORY PROTEIN CDAR"/>
    <property type="match status" value="1"/>
</dbReference>
<accession>A0A1M5TSD2</accession>
<keyword evidence="1" id="KW-0812">Transmembrane</keyword>
<evidence type="ECO:0000313" key="2">
    <source>
        <dbReference type="EMBL" id="SHH53725.1"/>
    </source>
</evidence>
<keyword evidence="1" id="KW-0472">Membrane</keyword>
<dbReference type="Pfam" id="PF07949">
    <property type="entry name" value="YbbR"/>
    <property type="match status" value="2"/>
</dbReference>
<proteinExistence type="predicted"/>
<dbReference type="AlphaFoldDB" id="A0A1M5TSD2"/>
<dbReference type="InterPro" id="IPR053154">
    <property type="entry name" value="c-di-AMP_regulator"/>
</dbReference>
<organism evidence="2 3">
    <name type="scientific">Clostridium grantii DSM 8605</name>
    <dbReference type="NCBI Taxonomy" id="1121316"/>
    <lineage>
        <taxon>Bacteria</taxon>
        <taxon>Bacillati</taxon>
        <taxon>Bacillota</taxon>
        <taxon>Clostridia</taxon>
        <taxon>Eubacteriales</taxon>
        <taxon>Clostridiaceae</taxon>
        <taxon>Clostridium</taxon>
    </lineage>
</organism>
<dbReference type="OrthoDB" id="2111604at2"/>
<dbReference type="InterPro" id="IPR012505">
    <property type="entry name" value="YbbR"/>
</dbReference>